<dbReference type="EMBL" id="BIFH01000013">
    <property type="protein sequence ID" value="GCD92895.1"/>
    <property type="molecule type" value="Genomic_DNA"/>
</dbReference>
<accession>A0A401YE76</accession>
<evidence type="ECO:0000256" key="1">
    <source>
        <dbReference type="SAM" id="MobiDB-lite"/>
    </source>
</evidence>
<keyword evidence="3" id="KW-1185">Reference proteome</keyword>
<organism evidence="2 3">
    <name type="scientific">Embleya hyalina</name>
    <dbReference type="NCBI Taxonomy" id="516124"/>
    <lineage>
        <taxon>Bacteria</taxon>
        <taxon>Bacillati</taxon>
        <taxon>Actinomycetota</taxon>
        <taxon>Actinomycetes</taxon>
        <taxon>Kitasatosporales</taxon>
        <taxon>Streptomycetaceae</taxon>
        <taxon>Embleya</taxon>
    </lineage>
</organism>
<dbReference type="AlphaFoldDB" id="A0A401YE76"/>
<protein>
    <submittedName>
        <fullName evidence="2">Uncharacterized protein</fullName>
    </submittedName>
</protein>
<dbReference type="Proteomes" id="UP000286931">
    <property type="component" value="Unassembled WGS sequence"/>
</dbReference>
<feature type="region of interest" description="Disordered" evidence="1">
    <location>
        <begin position="22"/>
        <end position="65"/>
    </location>
</feature>
<gene>
    <name evidence="2" type="ORF">EHYA_00538</name>
</gene>
<evidence type="ECO:0000313" key="3">
    <source>
        <dbReference type="Proteomes" id="UP000286931"/>
    </source>
</evidence>
<evidence type="ECO:0000313" key="2">
    <source>
        <dbReference type="EMBL" id="GCD92895.1"/>
    </source>
</evidence>
<reference evidence="2 3" key="1">
    <citation type="submission" date="2018-12" db="EMBL/GenBank/DDBJ databases">
        <title>Draft genome sequence of Embleya hyalina NBRC 13850T.</title>
        <authorList>
            <person name="Komaki H."/>
            <person name="Hosoyama A."/>
            <person name="Kimura A."/>
            <person name="Ichikawa N."/>
            <person name="Tamura T."/>
        </authorList>
    </citation>
    <scope>NUCLEOTIDE SEQUENCE [LARGE SCALE GENOMIC DNA]</scope>
    <source>
        <strain evidence="2 3">NBRC 13850</strain>
    </source>
</reference>
<name>A0A401YE76_9ACTN</name>
<comment type="caution">
    <text evidence="2">The sequence shown here is derived from an EMBL/GenBank/DDBJ whole genome shotgun (WGS) entry which is preliminary data.</text>
</comment>
<proteinExistence type="predicted"/>
<sequence>MTRPAHPYPILARQRIGFLRRQRRRPGSVPPVGEHEAVVHATRGSGYPGRLAPAIPNPSTVSNAS</sequence>